<dbReference type="Gene3D" id="3.40.50.300">
    <property type="entry name" value="P-loop containing nucleotide triphosphate hydrolases"/>
    <property type="match status" value="1"/>
</dbReference>
<dbReference type="PROSITE" id="PS50893">
    <property type="entry name" value="ABC_TRANSPORTER_2"/>
    <property type="match status" value="1"/>
</dbReference>
<dbReference type="SMART" id="SM00382">
    <property type="entry name" value="AAA"/>
    <property type="match status" value="1"/>
</dbReference>
<accession>A0A1H7FFT9</accession>
<keyword evidence="4 6" id="KW-0067">ATP-binding</keyword>
<dbReference type="AlphaFoldDB" id="A0A1H7FFT9"/>
<name>A0A1H7FFT9_9GAMM</name>
<dbReference type="PANTHER" id="PTHR42734:SF17">
    <property type="entry name" value="METAL TRANSPORT SYSTEM ATP-BINDING PROTEIN TM_0124-RELATED"/>
    <property type="match status" value="1"/>
</dbReference>
<keyword evidence="7" id="KW-1185">Reference proteome</keyword>
<reference evidence="6 7" key="1">
    <citation type="submission" date="2016-10" db="EMBL/GenBank/DDBJ databases">
        <authorList>
            <person name="de Groot N.N."/>
        </authorList>
    </citation>
    <scope>NUCLEOTIDE SEQUENCE [LARGE SCALE GENOMIC DNA]</scope>
    <source>
        <strain evidence="6 7">JCM 19513</strain>
    </source>
</reference>
<dbReference type="STRING" id="1429083.GCA_001885685_02357"/>
<organism evidence="6 7">
    <name type="scientific">Atopomonas hussainii</name>
    <dbReference type="NCBI Taxonomy" id="1429083"/>
    <lineage>
        <taxon>Bacteria</taxon>
        <taxon>Pseudomonadati</taxon>
        <taxon>Pseudomonadota</taxon>
        <taxon>Gammaproteobacteria</taxon>
        <taxon>Pseudomonadales</taxon>
        <taxon>Pseudomonadaceae</taxon>
        <taxon>Atopomonas</taxon>
    </lineage>
</organism>
<evidence type="ECO:0000256" key="2">
    <source>
        <dbReference type="ARBA" id="ARBA00022448"/>
    </source>
</evidence>
<dbReference type="Pfam" id="PF00005">
    <property type="entry name" value="ABC_tran"/>
    <property type="match status" value="1"/>
</dbReference>
<dbReference type="Proteomes" id="UP000185766">
    <property type="component" value="Unassembled WGS sequence"/>
</dbReference>
<feature type="domain" description="ABC transporter" evidence="5">
    <location>
        <begin position="2"/>
        <end position="221"/>
    </location>
</feature>
<keyword evidence="3" id="KW-0547">Nucleotide-binding</keyword>
<dbReference type="PANTHER" id="PTHR42734">
    <property type="entry name" value="METAL TRANSPORT SYSTEM ATP-BINDING PROTEIN TM_0124-RELATED"/>
    <property type="match status" value="1"/>
</dbReference>
<evidence type="ECO:0000259" key="5">
    <source>
        <dbReference type="PROSITE" id="PS50893"/>
    </source>
</evidence>
<evidence type="ECO:0000256" key="3">
    <source>
        <dbReference type="ARBA" id="ARBA00022741"/>
    </source>
</evidence>
<keyword evidence="2" id="KW-0813">Transport</keyword>
<evidence type="ECO:0000313" key="7">
    <source>
        <dbReference type="Proteomes" id="UP000185766"/>
    </source>
</evidence>
<protein>
    <submittedName>
        <fullName evidence="6">Zinc/manganese transport system ATP-binding protein</fullName>
    </submittedName>
</protein>
<sequence length="221" mass="24101">MIRCHALQWGPAGRPLTPPLSLELAAGSLTGIIGHNGCGKSSLLKVLAGLQPPLSGRLEVRCQRPGGSALLPQQQGFDRQFPLRLRELVASGLWRSQQPRATRQRQLEQALAQWQISALAEQPLAELSGGQLQRALLARLELCDAELLLLDEPEAALDADGQTLLWQRVHAWQAQGRTVLVVSHGLSHLSTRLDNALLLSAHGCVYAPLNQLRSQPHYQVA</sequence>
<dbReference type="InterPro" id="IPR050153">
    <property type="entry name" value="Metal_Ion_Import_ABC"/>
</dbReference>
<dbReference type="GO" id="GO:0005524">
    <property type="term" value="F:ATP binding"/>
    <property type="evidence" value="ECO:0007669"/>
    <property type="project" value="UniProtKB-KW"/>
</dbReference>
<dbReference type="EMBL" id="FOAS01000001">
    <property type="protein sequence ID" value="SEK24117.1"/>
    <property type="molecule type" value="Genomic_DNA"/>
</dbReference>
<evidence type="ECO:0000256" key="4">
    <source>
        <dbReference type="ARBA" id="ARBA00022840"/>
    </source>
</evidence>
<dbReference type="InterPro" id="IPR027417">
    <property type="entry name" value="P-loop_NTPase"/>
</dbReference>
<evidence type="ECO:0000313" key="6">
    <source>
        <dbReference type="EMBL" id="SEK24117.1"/>
    </source>
</evidence>
<dbReference type="InterPro" id="IPR003439">
    <property type="entry name" value="ABC_transporter-like_ATP-bd"/>
</dbReference>
<dbReference type="SUPFAM" id="SSF52540">
    <property type="entry name" value="P-loop containing nucleoside triphosphate hydrolases"/>
    <property type="match status" value="1"/>
</dbReference>
<proteinExistence type="inferred from homology"/>
<dbReference type="InterPro" id="IPR003593">
    <property type="entry name" value="AAA+_ATPase"/>
</dbReference>
<dbReference type="RefSeq" id="WP_074864194.1">
    <property type="nucleotide sequence ID" value="NZ_FOAS01000001.1"/>
</dbReference>
<evidence type="ECO:0000256" key="1">
    <source>
        <dbReference type="ARBA" id="ARBA00005417"/>
    </source>
</evidence>
<gene>
    <name evidence="6" type="ORF">SAMN05216214_101193</name>
</gene>
<comment type="similarity">
    <text evidence="1">Belongs to the ABC transporter superfamily.</text>
</comment>
<dbReference type="GO" id="GO:0016887">
    <property type="term" value="F:ATP hydrolysis activity"/>
    <property type="evidence" value="ECO:0007669"/>
    <property type="project" value="InterPro"/>
</dbReference>